<dbReference type="VEuPathDB" id="FungiDB:F9C07_2932"/>
<gene>
    <name evidence="2" type="ORF">F9C07_2932</name>
</gene>
<name>A0A7U2QTD9_ASPFN</name>
<protein>
    <recommendedName>
        <fullName evidence="1">Heterokaryon incompatibility domain-containing protein</fullName>
    </recommendedName>
</protein>
<feature type="domain" description="Heterokaryon incompatibility" evidence="1">
    <location>
        <begin position="78"/>
        <end position="137"/>
    </location>
</feature>
<keyword evidence="3" id="KW-1185">Reference proteome</keyword>
<dbReference type="PANTHER" id="PTHR33112">
    <property type="entry name" value="DOMAIN PROTEIN, PUTATIVE-RELATED"/>
    <property type="match status" value="1"/>
</dbReference>
<evidence type="ECO:0000259" key="1">
    <source>
        <dbReference type="Pfam" id="PF06985"/>
    </source>
</evidence>
<dbReference type="AlphaFoldDB" id="A0A7U2QTD9"/>
<reference evidence="3" key="1">
    <citation type="journal article" date="2021" name="G3 (Bethesda)">
        <title>Chromosome assembled and annotated genome sequence of Aspergillus flavus NRRL 3357.</title>
        <authorList>
            <person name="Skerker J.M."/>
            <person name="Pianalto K.M."/>
            <person name="Mondo S.J."/>
            <person name="Yang K."/>
            <person name="Arkin A.P."/>
            <person name="Keller N.P."/>
            <person name="Grigoriev I.V."/>
            <person name="Louise Glass N.L."/>
        </authorList>
    </citation>
    <scope>NUCLEOTIDE SEQUENCE [LARGE SCALE GENOMIC DNA]</scope>
    <source>
        <strain evidence="3">ATCC 200026 / FGSC A1120 / IAM 13836 / NRRL 3357 / JCM 12722 / SRRC 167</strain>
    </source>
</reference>
<evidence type="ECO:0000313" key="3">
    <source>
        <dbReference type="Proteomes" id="UP000596276"/>
    </source>
</evidence>
<dbReference type="InterPro" id="IPR010730">
    <property type="entry name" value="HET"/>
</dbReference>
<dbReference type="Proteomes" id="UP000596276">
    <property type="component" value="Chromosome 2"/>
</dbReference>
<accession>A0A7U2QTD9</accession>
<dbReference type="OMA" id="WKSSEPD"/>
<sequence>MGDPGSQSERAIWKSSEPDKFNESFPVLESWLNKCKKEHSCPTFEPQPLLRRLLCISNSGPRVKLRLMEQESNKRGLYAALSYCSGLSSDFCTTRGNYHEYLQSISAWQLPKTISDAVEVARRLGFSYLWVDRLCII</sequence>
<organism evidence="2 3">
    <name type="scientific">Aspergillus flavus (strain ATCC 200026 / FGSC A1120 / IAM 13836 / NRRL 3357 / JCM 12722 / SRRC 167)</name>
    <dbReference type="NCBI Taxonomy" id="332952"/>
    <lineage>
        <taxon>Eukaryota</taxon>
        <taxon>Fungi</taxon>
        <taxon>Dikarya</taxon>
        <taxon>Ascomycota</taxon>
        <taxon>Pezizomycotina</taxon>
        <taxon>Eurotiomycetes</taxon>
        <taxon>Eurotiomycetidae</taxon>
        <taxon>Eurotiales</taxon>
        <taxon>Aspergillaceae</taxon>
        <taxon>Aspergillus</taxon>
        <taxon>Aspergillus subgen. Circumdati</taxon>
    </lineage>
</organism>
<dbReference type="EMBL" id="CP044622">
    <property type="protein sequence ID" value="QRD82150.1"/>
    <property type="molecule type" value="Genomic_DNA"/>
</dbReference>
<dbReference type="PANTHER" id="PTHR33112:SF16">
    <property type="entry name" value="HETEROKARYON INCOMPATIBILITY DOMAIN-CONTAINING PROTEIN"/>
    <property type="match status" value="1"/>
</dbReference>
<proteinExistence type="predicted"/>
<evidence type="ECO:0000313" key="2">
    <source>
        <dbReference type="EMBL" id="QRD82150.1"/>
    </source>
</evidence>
<dbReference type="Pfam" id="PF06985">
    <property type="entry name" value="HET"/>
    <property type="match status" value="1"/>
</dbReference>